<protein>
    <submittedName>
        <fullName evidence="1">Uncharacterized protein</fullName>
    </submittedName>
</protein>
<dbReference type="AlphaFoldDB" id="A0A7C8IGT4"/>
<dbReference type="Proteomes" id="UP000481861">
    <property type="component" value="Unassembled WGS sequence"/>
</dbReference>
<evidence type="ECO:0000313" key="1">
    <source>
        <dbReference type="EMBL" id="KAF2877266.1"/>
    </source>
</evidence>
<sequence>MSKKKLSTHEVENDVSEIRQTHQTNVRRIYEFFPTKKNTSEFYFPGLGTMAHDSVLGKMDFSNLVARLGIERRIRRAYEYIYSKYDLSARNLVSLHELSLAYLQRRHGYRALRCPLRTMVQYWHTGSANLLYYARQCRAHLPWRHPLSRRANAWSRALRNHGKSSRACHH</sequence>
<evidence type="ECO:0000313" key="2">
    <source>
        <dbReference type="Proteomes" id="UP000481861"/>
    </source>
</evidence>
<keyword evidence="2" id="KW-1185">Reference proteome</keyword>
<name>A0A7C8IGT4_9PLEO</name>
<organism evidence="1 2">
    <name type="scientific">Massariosphaeria phaeospora</name>
    <dbReference type="NCBI Taxonomy" id="100035"/>
    <lineage>
        <taxon>Eukaryota</taxon>
        <taxon>Fungi</taxon>
        <taxon>Dikarya</taxon>
        <taxon>Ascomycota</taxon>
        <taxon>Pezizomycotina</taxon>
        <taxon>Dothideomycetes</taxon>
        <taxon>Pleosporomycetidae</taxon>
        <taxon>Pleosporales</taxon>
        <taxon>Pleosporales incertae sedis</taxon>
        <taxon>Massariosphaeria</taxon>
    </lineage>
</organism>
<proteinExistence type="predicted"/>
<accession>A0A7C8IGT4</accession>
<dbReference type="EMBL" id="JAADJZ010000002">
    <property type="protein sequence ID" value="KAF2877266.1"/>
    <property type="molecule type" value="Genomic_DNA"/>
</dbReference>
<reference evidence="1 2" key="1">
    <citation type="submission" date="2020-01" db="EMBL/GenBank/DDBJ databases">
        <authorList>
            <consortium name="DOE Joint Genome Institute"/>
            <person name="Haridas S."/>
            <person name="Albert R."/>
            <person name="Binder M."/>
            <person name="Bloem J."/>
            <person name="Labutti K."/>
            <person name="Salamov A."/>
            <person name="Andreopoulos B."/>
            <person name="Baker S.E."/>
            <person name="Barry K."/>
            <person name="Bills G."/>
            <person name="Bluhm B.H."/>
            <person name="Cannon C."/>
            <person name="Castanera R."/>
            <person name="Culley D.E."/>
            <person name="Daum C."/>
            <person name="Ezra D."/>
            <person name="Gonzalez J.B."/>
            <person name="Henrissat B."/>
            <person name="Kuo A."/>
            <person name="Liang C."/>
            <person name="Lipzen A."/>
            <person name="Lutzoni F."/>
            <person name="Magnuson J."/>
            <person name="Mondo S."/>
            <person name="Nolan M."/>
            <person name="Ohm R."/>
            <person name="Pangilinan J."/>
            <person name="Park H.-J.H."/>
            <person name="Ramirez L."/>
            <person name="Alfaro M."/>
            <person name="Sun H."/>
            <person name="Tritt A."/>
            <person name="Yoshinaga Y."/>
            <person name="Zwiers L.-H.L."/>
            <person name="Turgeon B.G."/>
            <person name="Goodwin S.B."/>
            <person name="Spatafora J.W."/>
            <person name="Crous P.W."/>
            <person name="Grigoriev I.V."/>
        </authorList>
    </citation>
    <scope>NUCLEOTIDE SEQUENCE [LARGE SCALE GENOMIC DNA]</scope>
    <source>
        <strain evidence="1 2">CBS 611.86</strain>
    </source>
</reference>
<gene>
    <name evidence="1" type="ORF">BDV95DRAFT_141962</name>
</gene>
<comment type="caution">
    <text evidence="1">The sequence shown here is derived from an EMBL/GenBank/DDBJ whole genome shotgun (WGS) entry which is preliminary data.</text>
</comment>